<comment type="caution">
    <text evidence="8">The sequence shown here is derived from an EMBL/GenBank/DDBJ whole genome shotgun (WGS) entry which is preliminary data.</text>
</comment>
<dbReference type="PROSITE" id="PS50931">
    <property type="entry name" value="HTH_LYSR"/>
    <property type="match status" value="1"/>
</dbReference>
<reference evidence="8 9" key="1">
    <citation type="submission" date="2012-04" db="EMBL/GenBank/DDBJ databases">
        <title>The Genome Sequence of Afipia clevelandensis ATCC 49720.</title>
        <authorList>
            <consortium name="The Broad Institute Genome Sequencing Platform"/>
            <person name="Earl A."/>
            <person name="Ward D."/>
            <person name="Feldgarden M."/>
            <person name="Gevers D."/>
            <person name="Huys G."/>
            <person name="Walker B."/>
            <person name="Young S.K."/>
            <person name="Zeng Q."/>
            <person name="Gargeya S."/>
            <person name="Fitzgerald M."/>
            <person name="Haas B."/>
            <person name="Abouelleil A."/>
            <person name="Alvarado L."/>
            <person name="Arachchi H.M."/>
            <person name="Berlin A."/>
            <person name="Chapman S.B."/>
            <person name="Goldberg J."/>
            <person name="Griggs A."/>
            <person name="Gujja S."/>
            <person name="Hansen M."/>
            <person name="Howarth C."/>
            <person name="Imamovic A."/>
            <person name="Larimer J."/>
            <person name="McCowen C."/>
            <person name="Montmayeur A."/>
            <person name="Murphy C."/>
            <person name="Neiman D."/>
            <person name="Pearson M."/>
            <person name="Priest M."/>
            <person name="Roberts A."/>
            <person name="Saif S."/>
            <person name="Shea T."/>
            <person name="Sisk P."/>
            <person name="Sykes S."/>
            <person name="Wortman J."/>
            <person name="Nusbaum C."/>
            <person name="Birren B."/>
        </authorList>
    </citation>
    <scope>NUCLEOTIDE SEQUENCE [LARGE SCALE GENOMIC DNA]</scope>
    <source>
        <strain evidence="8 9">ATCC 49720</strain>
    </source>
</reference>
<protein>
    <recommendedName>
        <fullName evidence="7">HTH lysR-type domain-containing protein</fullName>
    </recommendedName>
</protein>
<dbReference type="Gene3D" id="1.10.10.10">
    <property type="entry name" value="Winged helix-like DNA-binding domain superfamily/Winged helix DNA-binding domain"/>
    <property type="match status" value="1"/>
</dbReference>
<dbReference type="RefSeq" id="WP_002714142.1">
    <property type="nucleotide sequence ID" value="NZ_KB375281.1"/>
</dbReference>
<gene>
    <name evidence="8" type="ORF">HMPREF9696_03272</name>
</gene>
<dbReference type="Proteomes" id="UP000001095">
    <property type="component" value="Unassembled WGS sequence"/>
</dbReference>
<dbReference type="AlphaFoldDB" id="K8NVQ7"/>
<evidence type="ECO:0000256" key="5">
    <source>
        <dbReference type="ARBA" id="ARBA00023159"/>
    </source>
</evidence>
<evidence type="ECO:0000256" key="3">
    <source>
        <dbReference type="ARBA" id="ARBA00023015"/>
    </source>
</evidence>
<name>K8NVQ7_9BRAD</name>
<feature type="domain" description="HTH lysR-type" evidence="7">
    <location>
        <begin position="1"/>
        <end position="58"/>
    </location>
</feature>
<keyword evidence="4" id="KW-0238">DNA-binding</keyword>
<dbReference type="SUPFAM" id="SSF53850">
    <property type="entry name" value="Periplasmic binding protein-like II"/>
    <property type="match status" value="1"/>
</dbReference>
<proteinExistence type="inferred from homology"/>
<comment type="function">
    <text evidence="1">NodD regulates the expression of the nodABCFE genes which encode other nodulation proteins. NodD is also a negative regulator of its own expression. Binds flavonoids as inducers.</text>
</comment>
<evidence type="ECO:0000259" key="7">
    <source>
        <dbReference type="PROSITE" id="PS50931"/>
    </source>
</evidence>
<dbReference type="EMBL" id="AGWY01000013">
    <property type="protein sequence ID" value="EKS33231.1"/>
    <property type="molecule type" value="Genomic_DNA"/>
</dbReference>
<dbReference type="InterPro" id="IPR036388">
    <property type="entry name" value="WH-like_DNA-bd_sf"/>
</dbReference>
<dbReference type="PANTHER" id="PTHR30293">
    <property type="entry name" value="TRANSCRIPTIONAL REGULATORY PROTEIN NAC-RELATED"/>
    <property type="match status" value="1"/>
</dbReference>
<dbReference type="Pfam" id="PF03466">
    <property type="entry name" value="LysR_substrate"/>
    <property type="match status" value="1"/>
</dbReference>
<accession>K8NVQ7</accession>
<dbReference type="GO" id="GO:2000142">
    <property type="term" value="P:regulation of DNA-templated transcription initiation"/>
    <property type="evidence" value="ECO:0007669"/>
    <property type="project" value="TreeGrafter"/>
</dbReference>
<dbReference type="FunFam" id="1.10.10.10:FF:000001">
    <property type="entry name" value="LysR family transcriptional regulator"/>
    <property type="match status" value="1"/>
</dbReference>
<dbReference type="InterPro" id="IPR000847">
    <property type="entry name" value="LysR_HTH_N"/>
</dbReference>
<dbReference type="OrthoDB" id="8479357at2"/>
<comment type="similarity">
    <text evidence="2">Belongs to the LysR transcriptional regulatory family.</text>
</comment>
<dbReference type="HOGENOM" id="CLU_039613_6_5_5"/>
<dbReference type="PANTHER" id="PTHR30293:SF0">
    <property type="entry name" value="NITROGEN ASSIMILATION REGULATORY PROTEIN NAC"/>
    <property type="match status" value="1"/>
</dbReference>
<evidence type="ECO:0000256" key="1">
    <source>
        <dbReference type="ARBA" id="ARBA00003502"/>
    </source>
</evidence>
<dbReference type="Pfam" id="PF00126">
    <property type="entry name" value="HTH_1"/>
    <property type="match status" value="1"/>
</dbReference>
<dbReference type="InterPro" id="IPR036390">
    <property type="entry name" value="WH_DNA-bd_sf"/>
</dbReference>
<dbReference type="PRINTS" id="PR00039">
    <property type="entry name" value="HTHLYSR"/>
</dbReference>
<organism evidence="8 9">
    <name type="scientific">Afipia clevelandensis ATCC 49720</name>
    <dbReference type="NCBI Taxonomy" id="883079"/>
    <lineage>
        <taxon>Bacteria</taxon>
        <taxon>Pseudomonadati</taxon>
        <taxon>Pseudomonadota</taxon>
        <taxon>Alphaproteobacteria</taxon>
        <taxon>Hyphomicrobiales</taxon>
        <taxon>Nitrobacteraceae</taxon>
        <taxon>Afipia</taxon>
    </lineage>
</organism>
<evidence type="ECO:0000256" key="4">
    <source>
        <dbReference type="ARBA" id="ARBA00023125"/>
    </source>
</evidence>
<dbReference type="PATRIC" id="fig|883079.3.peg.3345"/>
<keyword evidence="6" id="KW-0804">Transcription</keyword>
<dbReference type="Gene3D" id="3.40.190.290">
    <property type="match status" value="1"/>
</dbReference>
<dbReference type="GO" id="GO:0003677">
    <property type="term" value="F:DNA binding"/>
    <property type="evidence" value="ECO:0007669"/>
    <property type="project" value="UniProtKB-KW"/>
</dbReference>
<sequence length="308" mass="33433">MQFRHLRYFVKIVEAGSFSRAAATIHVAQPALSQQIADLEDRMGVPPLLRTSRGVRPTPAGEVLYREASSILKELEQLPGLLASDGADAEGKVSLGFAISLSVPMSGPFLEACRARIPKVTIKFADGDSESLEQRIISNQLDMAIVFEDELVPTFSRVPLFRQRMFLISSDHFTDLNGPVSLKDIASLPLVLPSAPNARRMLIDRSFANDGMAPNVIAETDTLSSELSAIRAGLAHSILNAGMMGQIGLGQPRLIEPPIWMTCSIISSSDFPLTHAGEAVRDTLVRFAYERIEATKPPGAEWIGPAVD</sequence>
<evidence type="ECO:0000313" key="9">
    <source>
        <dbReference type="Proteomes" id="UP000001095"/>
    </source>
</evidence>
<evidence type="ECO:0000256" key="2">
    <source>
        <dbReference type="ARBA" id="ARBA00009437"/>
    </source>
</evidence>
<evidence type="ECO:0000256" key="6">
    <source>
        <dbReference type="ARBA" id="ARBA00023163"/>
    </source>
</evidence>
<evidence type="ECO:0000313" key="8">
    <source>
        <dbReference type="EMBL" id="EKS33231.1"/>
    </source>
</evidence>
<keyword evidence="5" id="KW-0010">Activator</keyword>
<dbReference type="SUPFAM" id="SSF46785">
    <property type="entry name" value="Winged helix' DNA-binding domain"/>
    <property type="match status" value="1"/>
</dbReference>
<dbReference type="InterPro" id="IPR005119">
    <property type="entry name" value="LysR_subst-bd"/>
</dbReference>
<dbReference type="GO" id="GO:0003700">
    <property type="term" value="F:DNA-binding transcription factor activity"/>
    <property type="evidence" value="ECO:0007669"/>
    <property type="project" value="InterPro"/>
</dbReference>
<keyword evidence="9" id="KW-1185">Reference proteome</keyword>
<keyword evidence="3" id="KW-0805">Transcription regulation</keyword>